<feature type="non-terminal residue" evidence="1">
    <location>
        <position position="47"/>
    </location>
</feature>
<sequence>MLYDDLSVQDVVDSESALEFRKEATKLATSSELENIGQKLEEKSHLF</sequence>
<dbReference type="AlphaFoldDB" id="A0A383BPN2"/>
<organism evidence="1">
    <name type="scientific">marine metagenome</name>
    <dbReference type="NCBI Taxonomy" id="408172"/>
    <lineage>
        <taxon>unclassified sequences</taxon>
        <taxon>metagenomes</taxon>
        <taxon>ecological metagenomes</taxon>
    </lineage>
</organism>
<gene>
    <name evidence="1" type="ORF">METZ01_LOCUS474728</name>
</gene>
<accession>A0A383BPN2</accession>
<proteinExistence type="predicted"/>
<dbReference type="EMBL" id="UINC01202191">
    <property type="protein sequence ID" value="SVE21874.1"/>
    <property type="molecule type" value="Genomic_DNA"/>
</dbReference>
<protein>
    <submittedName>
        <fullName evidence="1">Uncharacterized protein</fullName>
    </submittedName>
</protein>
<reference evidence="1" key="1">
    <citation type="submission" date="2018-05" db="EMBL/GenBank/DDBJ databases">
        <authorList>
            <person name="Lanie J.A."/>
            <person name="Ng W.-L."/>
            <person name="Kazmierczak K.M."/>
            <person name="Andrzejewski T.M."/>
            <person name="Davidsen T.M."/>
            <person name="Wayne K.J."/>
            <person name="Tettelin H."/>
            <person name="Glass J.I."/>
            <person name="Rusch D."/>
            <person name="Podicherti R."/>
            <person name="Tsui H.-C.T."/>
            <person name="Winkler M.E."/>
        </authorList>
    </citation>
    <scope>NUCLEOTIDE SEQUENCE</scope>
</reference>
<evidence type="ECO:0000313" key="1">
    <source>
        <dbReference type="EMBL" id="SVE21874.1"/>
    </source>
</evidence>
<name>A0A383BPN2_9ZZZZ</name>